<gene>
    <name evidence="2" type="ORF">IEQ34_009286</name>
</gene>
<evidence type="ECO:0000313" key="2">
    <source>
        <dbReference type="EMBL" id="KAH0461711.1"/>
    </source>
</evidence>
<comment type="caution">
    <text evidence="2">The sequence shown here is derived from an EMBL/GenBank/DDBJ whole genome shotgun (WGS) entry which is preliminary data.</text>
</comment>
<evidence type="ECO:0000256" key="1">
    <source>
        <dbReference type="SAM" id="Phobius"/>
    </source>
</evidence>
<feature type="transmembrane region" description="Helical" evidence="1">
    <location>
        <begin position="6"/>
        <end position="25"/>
    </location>
</feature>
<sequence length="124" mass="14026">MAAYSSFTFLCFFFIIVILSLDKYLHYVEARRGRSGTDCRSQEVDFGLDSAARHGLIRVEEKANGLYALREVRLKLLNPSTHKLVRTLNRIPCGCQMQEKLFCTDIGRSGEVTWHVLVGGQAVD</sequence>
<reference evidence="2 3" key="1">
    <citation type="journal article" date="2021" name="Hortic Res">
        <title>Chromosome-scale assembly of the Dendrobium chrysotoxum genome enhances the understanding of orchid evolution.</title>
        <authorList>
            <person name="Zhang Y."/>
            <person name="Zhang G.Q."/>
            <person name="Zhang D."/>
            <person name="Liu X.D."/>
            <person name="Xu X.Y."/>
            <person name="Sun W.H."/>
            <person name="Yu X."/>
            <person name="Zhu X."/>
            <person name="Wang Z.W."/>
            <person name="Zhao X."/>
            <person name="Zhong W.Y."/>
            <person name="Chen H."/>
            <person name="Yin W.L."/>
            <person name="Huang T."/>
            <person name="Niu S.C."/>
            <person name="Liu Z.J."/>
        </authorList>
    </citation>
    <scope>NUCLEOTIDE SEQUENCE [LARGE SCALE GENOMIC DNA]</scope>
    <source>
        <strain evidence="2">Lindl</strain>
    </source>
</reference>
<keyword evidence="1" id="KW-1133">Transmembrane helix</keyword>
<accession>A0AAV7GY89</accession>
<protein>
    <submittedName>
        <fullName evidence="2">Uncharacterized protein</fullName>
    </submittedName>
</protein>
<dbReference type="EMBL" id="JAGFBR010000009">
    <property type="protein sequence ID" value="KAH0461711.1"/>
    <property type="molecule type" value="Genomic_DNA"/>
</dbReference>
<proteinExistence type="predicted"/>
<keyword evidence="1" id="KW-0812">Transmembrane</keyword>
<dbReference type="AlphaFoldDB" id="A0AAV7GY89"/>
<keyword evidence="1" id="KW-0472">Membrane</keyword>
<name>A0AAV7GY89_DENCH</name>
<keyword evidence="3" id="KW-1185">Reference proteome</keyword>
<dbReference type="Proteomes" id="UP000775213">
    <property type="component" value="Unassembled WGS sequence"/>
</dbReference>
<organism evidence="2 3">
    <name type="scientific">Dendrobium chrysotoxum</name>
    <name type="common">Orchid</name>
    <dbReference type="NCBI Taxonomy" id="161865"/>
    <lineage>
        <taxon>Eukaryota</taxon>
        <taxon>Viridiplantae</taxon>
        <taxon>Streptophyta</taxon>
        <taxon>Embryophyta</taxon>
        <taxon>Tracheophyta</taxon>
        <taxon>Spermatophyta</taxon>
        <taxon>Magnoliopsida</taxon>
        <taxon>Liliopsida</taxon>
        <taxon>Asparagales</taxon>
        <taxon>Orchidaceae</taxon>
        <taxon>Epidendroideae</taxon>
        <taxon>Malaxideae</taxon>
        <taxon>Dendrobiinae</taxon>
        <taxon>Dendrobium</taxon>
    </lineage>
</organism>
<evidence type="ECO:0000313" key="3">
    <source>
        <dbReference type="Proteomes" id="UP000775213"/>
    </source>
</evidence>